<dbReference type="PANTHER" id="PTHR43327:SF3">
    <property type="entry name" value="BAND 7 DOMAIN-CONTAINING PROTEIN"/>
    <property type="match status" value="1"/>
</dbReference>
<feature type="domain" description="Band 7" evidence="2">
    <location>
        <begin position="25"/>
        <end position="211"/>
    </location>
</feature>
<accession>A0ABQ5JYY4</accession>
<name>A0ABQ5JYY4_9EUKA</name>
<protein>
    <recommendedName>
        <fullName evidence="2">Band 7 domain-containing protein</fullName>
    </recommendedName>
</protein>
<evidence type="ECO:0000259" key="2">
    <source>
        <dbReference type="SMART" id="SM00244"/>
    </source>
</evidence>
<dbReference type="PANTHER" id="PTHR43327">
    <property type="entry name" value="STOMATIN-LIKE PROTEIN 2, MITOCHONDRIAL"/>
    <property type="match status" value="1"/>
</dbReference>
<comment type="caution">
    <text evidence="3">The sequence shown here is derived from an EMBL/GenBank/DDBJ whole genome shotgun (WGS) entry which is preliminary data.</text>
</comment>
<dbReference type="Proteomes" id="UP001057375">
    <property type="component" value="Unassembled WGS sequence"/>
</dbReference>
<evidence type="ECO:0000313" key="3">
    <source>
        <dbReference type="EMBL" id="GKT22958.1"/>
    </source>
</evidence>
<evidence type="ECO:0000256" key="1">
    <source>
        <dbReference type="SAM" id="Phobius"/>
    </source>
</evidence>
<keyword evidence="1" id="KW-0472">Membrane</keyword>
<organism evidence="3 4">
    <name type="scientific">Aduncisulcus paluster</name>
    <dbReference type="NCBI Taxonomy" id="2918883"/>
    <lineage>
        <taxon>Eukaryota</taxon>
        <taxon>Metamonada</taxon>
        <taxon>Carpediemonas-like organisms</taxon>
        <taxon>Aduncisulcus</taxon>
    </lineage>
</organism>
<dbReference type="SUPFAM" id="SSF117892">
    <property type="entry name" value="Band 7/SPFH domain"/>
    <property type="match status" value="1"/>
</dbReference>
<dbReference type="EMBL" id="BQXS01012435">
    <property type="protein sequence ID" value="GKT22958.1"/>
    <property type="molecule type" value="Genomic_DNA"/>
</dbReference>
<evidence type="ECO:0000313" key="4">
    <source>
        <dbReference type="Proteomes" id="UP001057375"/>
    </source>
</evidence>
<keyword evidence="4" id="KW-1185">Reference proteome</keyword>
<proteinExistence type="predicted"/>
<dbReference type="InterPro" id="IPR001107">
    <property type="entry name" value="Band_7"/>
</dbReference>
<feature type="transmembrane region" description="Helical" evidence="1">
    <location>
        <begin position="6"/>
        <end position="30"/>
    </location>
</feature>
<dbReference type="SMART" id="SM00244">
    <property type="entry name" value="PHB"/>
    <property type="match status" value="1"/>
</dbReference>
<dbReference type="InterPro" id="IPR050710">
    <property type="entry name" value="Band7/mec-2_domain"/>
</dbReference>
<keyword evidence="1" id="KW-1133">Transmembrane helix</keyword>
<reference evidence="3" key="1">
    <citation type="submission" date="2022-03" db="EMBL/GenBank/DDBJ databases">
        <title>Draft genome sequence of Aduncisulcus paluster, a free-living microaerophilic Fornicata.</title>
        <authorList>
            <person name="Yuyama I."/>
            <person name="Kume K."/>
            <person name="Tamura T."/>
            <person name="Inagaki Y."/>
            <person name="Hashimoto T."/>
        </authorList>
    </citation>
    <scope>NUCLEOTIDE SEQUENCE</scope>
    <source>
        <strain evidence="3">NY0171</strain>
    </source>
</reference>
<dbReference type="InterPro" id="IPR036013">
    <property type="entry name" value="Band_7/SPFH_dom_sf"/>
</dbReference>
<gene>
    <name evidence="3" type="ORF">ADUPG1_012278</name>
</gene>
<sequence length="340" mass="37221">MGPIGIILIIMGCILGLILLIGIFKSIVVVKEKEVIIVERFGKFRDLLKPGIHCMIPFADRAKKIVERYYVSDARGQIHLVHKVLNRVSVQSEVIDFAKTFVISKDNASCFLDAILSYSIKSPKVAVYSCKNIPLLLSKLLQAQIRNVAAGLDVDQLINDVSTMSRLTSLMASEVQSLGVAIQFVKVQKVETKGIKDDLEKNNQALYRNREQITLAKARKQVAVTNAEGQRDSEIKGVEGEAQEMISRARGNAQAIRNAASSEATSIKEMGKTLLAGCKVGSDSPVHYFLRVKYLEALQHIMQSGKVDTVSSLKGTEGTAGLDLFDIKTLATIGSSTQLE</sequence>
<dbReference type="Gene3D" id="3.30.479.30">
    <property type="entry name" value="Band 7 domain"/>
    <property type="match status" value="1"/>
</dbReference>
<dbReference type="Pfam" id="PF01145">
    <property type="entry name" value="Band_7"/>
    <property type="match status" value="1"/>
</dbReference>
<keyword evidence="1" id="KW-0812">Transmembrane</keyword>